<evidence type="ECO:0000259" key="2">
    <source>
        <dbReference type="Pfam" id="PF01467"/>
    </source>
</evidence>
<feature type="region of interest" description="Disordered" evidence="1">
    <location>
        <begin position="332"/>
        <end position="360"/>
    </location>
</feature>
<feature type="compositionally biased region" description="Low complexity" evidence="1">
    <location>
        <begin position="151"/>
        <end position="179"/>
    </location>
</feature>
<dbReference type="STRING" id="3076.A0A2P6TSW7"/>
<dbReference type="Proteomes" id="UP000239899">
    <property type="component" value="Unassembled WGS sequence"/>
</dbReference>
<dbReference type="EMBL" id="LHPG02000007">
    <property type="protein sequence ID" value="PRW57160.1"/>
    <property type="molecule type" value="Genomic_DNA"/>
</dbReference>
<comment type="caution">
    <text evidence="3">The sequence shown here is derived from an EMBL/GenBank/DDBJ whole genome shotgun (WGS) entry which is preliminary data.</text>
</comment>
<keyword evidence="4" id="KW-1185">Reference proteome</keyword>
<feature type="compositionally biased region" description="Low complexity" evidence="1">
    <location>
        <begin position="350"/>
        <end position="360"/>
    </location>
</feature>
<organism evidence="3 4">
    <name type="scientific">Chlorella sorokiniana</name>
    <name type="common">Freshwater green alga</name>
    <dbReference type="NCBI Taxonomy" id="3076"/>
    <lineage>
        <taxon>Eukaryota</taxon>
        <taxon>Viridiplantae</taxon>
        <taxon>Chlorophyta</taxon>
        <taxon>core chlorophytes</taxon>
        <taxon>Trebouxiophyceae</taxon>
        <taxon>Chlorellales</taxon>
        <taxon>Chlorellaceae</taxon>
        <taxon>Chlorella clade</taxon>
        <taxon>Chlorella</taxon>
    </lineage>
</organism>
<accession>A0A2P6TSW7</accession>
<evidence type="ECO:0000313" key="3">
    <source>
        <dbReference type="EMBL" id="PRW57160.1"/>
    </source>
</evidence>
<dbReference type="GO" id="GO:0016779">
    <property type="term" value="F:nucleotidyltransferase activity"/>
    <property type="evidence" value="ECO:0007669"/>
    <property type="project" value="UniProtKB-KW"/>
</dbReference>
<reference evidence="3 4" key="1">
    <citation type="journal article" date="2018" name="Plant J.">
        <title>Genome sequences of Chlorella sorokiniana UTEX 1602 and Micractinium conductrix SAG 241.80: implications to maltose excretion by a green alga.</title>
        <authorList>
            <person name="Arriola M.B."/>
            <person name="Velmurugan N."/>
            <person name="Zhang Y."/>
            <person name="Plunkett M.H."/>
            <person name="Hondzo H."/>
            <person name="Barney B.M."/>
        </authorList>
    </citation>
    <scope>NUCLEOTIDE SEQUENCE [LARGE SCALE GENOMIC DNA]</scope>
    <source>
        <strain evidence="4">UTEX 1602</strain>
    </source>
</reference>
<protein>
    <submittedName>
        <fullName evidence="3">Phosphopantetheine adenylyltransferase-like isoform X1</fullName>
    </submittedName>
</protein>
<dbReference type="PANTHER" id="PTHR10695:SF46">
    <property type="entry name" value="BIFUNCTIONAL COENZYME A SYNTHASE-RELATED"/>
    <property type="match status" value="1"/>
</dbReference>
<dbReference type="InterPro" id="IPR004821">
    <property type="entry name" value="Cyt_trans-like"/>
</dbReference>
<feature type="region of interest" description="Disordered" evidence="1">
    <location>
        <begin position="134"/>
        <end position="183"/>
    </location>
</feature>
<sequence>MAAGLPGSVIVPLQLEQAEAQAGLLDYACRTSRGAVYLQCTGRAATSPPTTATLDYLTHCLEPSAHGMPRCDVFPLLPFLGWTPDQVAALADAEEVIAAAEHAKECHGLLDELNAARQAAGLPSLSLTLTAGHAEAADGSPPPQQAHDEPAAPQQDGQQGPAAAAAEQQAAEPAGPAGPCSRVIGDWPHPHLQFAKVAVGGTFDRLHAGHRLLLAATALVSRQHIFVGITADKLLASKKNRELLETYEEREAAAVGYMKMINPGATVVAGPLTDPQEPPLCAVDPEFDAIVVSEETIPGAHAINKTRAELGFPPLVIVVIGLIYSRRRAAKLSSTDLRAEDASGPGGSPRGSSPARGRGS</sequence>
<dbReference type="AlphaFoldDB" id="A0A2P6TSW7"/>
<gene>
    <name evidence="3" type="ORF">C2E21_4224</name>
</gene>
<dbReference type="GO" id="GO:0004140">
    <property type="term" value="F:dephospho-CoA kinase activity"/>
    <property type="evidence" value="ECO:0007669"/>
    <property type="project" value="TreeGrafter"/>
</dbReference>
<evidence type="ECO:0000313" key="4">
    <source>
        <dbReference type="Proteomes" id="UP000239899"/>
    </source>
</evidence>
<dbReference type="NCBIfam" id="NF001985">
    <property type="entry name" value="PRK00777.1"/>
    <property type="match status" value="1"/>
</dbReference>
<proteinExistence type="predicted"/>
<dbReference type="InterPro" id="IPR014729">
    <property type="entry name" value="Rossmann-like_a/b/a_fold"/>
</dbReference>
<dbReference type="Pfam" id="PF01467">
    <property type="entry name" value="CTP_transf_like"/>
    <property type="match status" value="1"/>
</dbReference>
<dbReference type="GO" id="GO:0015937">
    <property type="term" value="P:coenzyme A biosynthetic process"/>
    <property type="evidence" value="ECO:0007669"/>
    <property type="project" value="TreeGrafter"/>
</dbReference>
<feature type="domain" description="Cytidyltransferase-like" evidence="2">
    <location>
        <begin position="199"/>
        <end position="339"/>
    </location>
</feature>
<name>A0A2P6TSW7_CHLSO</name>
<dbReference type="OrthoDB" id="27911at2759"/>
<dbReference type="SUPFAM" id="SSF52374">
    <property type="entry name" value="Nucleotidylyl transferase"/>
    <property type="match status" value="1"/>
</dbReference>
<evidence type="ECO:0000256" key="1">
    <source>
        <dbReference type="SAM" id="MobiDB-lite"/>
    </source>
</evidence>
<dbReference type="PANTHER" id="PTHR10695">
    <property type="entry name" value="DEPHOSPHO-COA KINASE-RELATED"/>
    <property type="match status" value="1"/>
</dbReference>
<dbReference type="Gene3D" id="3.40.50.620">
    <property type="entry name" value="HUPs"/>
    <property type="match status" value="1"/>
</dbReference>